<dbReference type="Proteomes" id="UP001231649">
    <property type="component" value="Chromosome 6"/>
</dbReference>
<sequence length="213" mass="24577">MKRFKANESNIWYICYVVPFVLITAACYPVQKPDIETQPELRNEKHFPNGTTIGKYTYVDNEGNPVQVKYYADEASYGVELNSIKVVDATGEPFPTTSILQNTPNTFDPDPDAKTIAEIINNNRFPTLQGGHNHKMNQEFTNPYEFLNKEYKTNRYKAEKPNADYDIFYQNELKGPTKCSKEKVRVYYDSTESRKMRSAANDLADADKFCEQF</sequence>
<accession>A0ACC2R2V9</accession>
<dbReference type="EMBL" id="CM056782">
    <property type="protein sequence ID" value="KAJ8731856.1"/>
    <property type="molecule type" value="Genomic_DNA"/>
</dbReference>
<comment type="caution">
    <text evidence="1">The sequence shown here is derived from an EMBL/GenBank/DDBJ whole genome shotgun (WGS) entry which is preliminary data.</text>
</comment>
<protein>
    <submittedName>
        <fullName evidence="1">Uncharacterized protein</fullName>
    </submittedName>
</protein>
<reference evidence="1" key="1">
    <citation type="submission" date="2023-03" db="EMBL/GenBank/DDBJ databases">
        <title>Chromosome-level genomes of two armyworms, Mythimna separata and Mythimna loreyi, provide insights into the biosynthesis and reception of sex pheromones.</title>
        <authorList>
            <person name="Zhao H."/>
        </authorList>
    </citation>
    <scope>NUCLEOTIDE SEQUENCE</scope>
    <source>
        <strain evidence="1">BeijingLab</strain>
    </source>
</reference>
<evidence type="ECO:0000313" key="1">
    <source>
        <dbReference type="EMBL" id="KAJ8731856.1"/>
    </source>
</evidence>
<keyword evidence="2" id="KW-1185">Reference proteome</keyword>
<evidence type="ECO:0000313" key="2">
    <source>
        <dbReference type="Proteomes" id="UP001231649"/>
    </source>
</evidence>
<name>A0ACC2R2V9_9NEOP</name>
<proteinExistence type="predicted"/>
<gene>
    <name evidence="1" type="ORF">PYW08_014586</name>
</gene>
<organism evidence="1 2">
    <name type="scientific">Mythimna loreyi</name>
    <dbReference type="NCBI Taxonomy" id="667449"/>
    <lineage>
        <taxon>Eukaryota</taxon>
        <taxon>Metazoa</taxon>
        <taxon>Ecdysozoa</taxon>
        <taxon>Arthropoda</taxon>
        <taxon>Hexapoda</taxon>
        <taxon>Insecta</taxon>
        <taxon>Pterygota</taxon>
        <taxon>Neoptera</taxon>
        <taxon>Endopterygota</taxon>
        <taxon>Lepidoptera</taxon>
        <taxon>Glossata</taxon>
        <taxon>Ditrysia</taxon>
        <taxon>Noctuoidea</taxon>
        <taxon>Noctuidae</taxon>
        <taxon>Noctuinae</taxon>
        <taxon>Hadenini</taxon>
        <taxon>Mythimna</taxon>
    </lineage>
</organism>